<dbReference type="RefSeq" id="WP_182412262.1">
    <property type="nucleotide sequence ID" value="NZ_CP055153.1"/>
</dbReference>
<proteinExistence type="predicted"/>
<dbReference type="KEGG" id="add:HUW48_18020"/>
<protein>
    <submittedName>
        <fullName evidence="2">Uncharacterized protein</fullName>
    </submittedName>
</protein>
<evidence type="ECO:0000313" key="3">
    <source>
        <dbReference type="Proteomes" id="UP000514509"/>
    </source>
</evidence>
<reference evidence="2 3" key="1">
    <citation type="submission" date="2020-08" db="EMBL/GenBank/DDBJ databases">
        <title>Adhaeribacter dokdonensis sp. nov., isolated from the rhizosphere of Elymus tsukushiensis, a plant native to the Dokdo Islands, Republic of Korea.</title>
        <authorList>
            <person name="Ghim S.Y."/>
        </authorList>
    </citation>
    <scope>NUCLEOTIDE SEQUENCE [LARGE SCALE GENOMIC DNA]</scope>
    <source>
        <strain evidence="2 3">KUDC8001</strain>
    </source>
</reference>
<feature type="compositionally biased region" description="Polar residues" evidence="1">
    <location>
        <begin position="68"/>
        <end position="78"/>
    </location>
</feature>
<evidence type="ECO:0000256" key="1">
    <source>
        <dbReference type="SAM" id="MobiDB-lite"/>
    </source>
</evidence>
<accession>A0A7L7LAD9</accession>
<gene>
    <name evidence="2" type="ORF">HUW48_18020</name>
</gene>
<organism evidence="2 3">
    <name type="scientific">Adhaeribacter radiodurans</name>
    <dbReference type="NCBI Taxonomy" id="2745197"/>
    <lineage>
        <taxon>Bacteria</taxon>
        <taxon>Pseudomonadati</taxon>
        <taxon>Bacteroidota</taxon>
        <taxon>Cytophagia</taxon>
        <taxon>Cytophagales</taxon>
        <taxon>Hymenobacteraceae</taxon>
        <taxon>Adhaeribacter</taxon>
    </lineage>
</organism>
<name>A0A7L7LAD9_9BACT</name>
<sequence>MKKFLLPLALGIILITCQPKKIKDNATTATTSAAIDSAKPDVVPPDRTVTRLDSVGEAASTPAPNPVAANSDSPNNRLISRGQIGPIRIGMTINEMRKTVPAALLKEVPITKEGRGNLAYEIRRSEKENKAGLRVEETCEPTCKVWRVLVYDSAYKTKEGLGIGSTLGDVKKHYKITYLGAGETEIVAVADEAKLTFMLDVSKVPPKQVPHLNLKNTPDTTPIIGMLLL</sequence>
<evidence type="ECO:0000313" key="2">
    <source>
        <dbReference type="EMBL" id="QMU29802.1"/>
    </source>
</evidence>
<dbReference type="EMBL" id="CP055153">
    <property type="protein sequence ID" value="QMU29802.1"/>
    <property type="molecule type" value="Genomic_DNA"/>
</dbReference>
<dbReference type="Proteomes" id="UP000514509">
    <property type="component" value="Chromosome"/>
</dbReference>
<keyword evidence="3" id="KW-1185">Reference proteome</keyword>
<dbReference type="AlphaFoldDB" id="A0A7L7LAD9"/>
<feature type="region of interest" description="Disordered" evidence="1">
    <location>
        <begin position="55"/>
        <end position="80"/>
    </location>
</feature>